<dbReference type="PANTHER" id="PTHR43312:SF1">
    <property type="entry name" value="NADP-DEPENDENT OXIDOREDUCTASE DOMAIN-CONTAINING PROTEIN"/>
    <property type="match status" value="1"/>
</dbReference>
<proteinExistence type="predicted"/>
<dbReference type="InterPro" id="IPR036812">
    <property type="entry name" value="NAD(P)_OxRdtase_dom_sf"/>
</dbReference>
<dbReference type="PANTHER" id="PTHR43312">
    <property type="entry name" value="D-THREO-ALDOSE 1-DEHYDROGENASE"/>
    <property type="match status" value="1"/>
</dbReference>
<gene>
    <name evidence="2" type="ORF">GCM10011499_07030</name>
</gene>
<evidence type="ECO:0000313" key="3">
    <source>
        <dbReference type="Proteomes" id="UP000596977"/>
    </source>
</evidence>
<dbReference type="CDD" id="cd19086">
    <property type="entry name" value="AKR_AKR11C1"/>
    <property type="match status" value="1"/>
</dbReference>
<dbReference type="Pfam" id="PF00248">
    <property type="entry name" value="Aldo_ket_red"/>
    <property type="match status" value="1"/>
</dbReference>
<dbReference type="OrthoDB" id="8394608at2"/>
<organism evidence="2 3">
    <name type="scientific">Pelagibacterium lentulum</name>
    <dbReference type="NCBI Taxonomy" id="2029865"/>
    <lineage>
        <taxon>Bacteria</taxon>
        <taxon>Pseudomonadati</taxon>
        <taxon>Pseudomonadota</taxon>
        <taxon>Alphaproteobacteria</taxon>
        <taxon>Hyphomicrobiales</taxon>
        <taxon>Devosiaceae</taxon>
        <taxon>Pelagibacterium</taxon>
    </lineage>
</organism>
<dbReference type="RefSeq" id="WP_127073277.1">
    <property type="nucleotide sequence ID" value="NZ_BMKB01000001.1"/>
</dbReference>
<dbReference type="InterPro" id="IPR053135">
    <property type="entry name" value="AKR2_Oxidoreductase"/>
</dbReference>
<dbReference type="SUPFAM" id="SSF51430">
    <property type="entry name" value="NAD(P)-linked oxidoreductase"/>
    <property type="match status" value="1"/>
</dbReference>
<accession>A0A916VVE5</accession>
<evidence type="ECO:0000259" key="1">
    <source>
        <dbReference type="Pfam" id="PF00248"/>
    </source>
</evidence>
<protein>
    <submittedName>
        <fullName evidence="2">Oxidoreductase</fullName>
    </submittedName>
</protein>
<evidence type="ECO:0000313" key="2">
    <source>
        <dbReference type="EMBL" id="GGA40129.1"/>
    </source>
</evidence>
<feature type="domain" description="NADP-dependent oxidoreductase" evidence="1">
    <location>
        <begin position="15"/>
        <end position="312"/>
    </location>
</feature>
<dbReference type="EMBL" id="BMKB01000001">
    <property type="protein sequence ID" value="GGA40129.1"/>
    <property type="molecule type" value="Genomic_DNA"/>
</dbReference>
<dbReference type="InterPro" id="IPR023210">
    <property type="entry name" value="NADP_OxRdtase_dom"/>
</dbReference>
<dbReference type="Gene3D" id="3.20.20.100">
    <property type="entry name" value="NADP-dependent oxidoreductase domain"/>
    <property type="match status" value="1"/>
</dbReference>
<keyword evidence="3" id="KW-1185">Reference proteome</keyword>
<name>A0A916VVE5_9HYPH</name>
<comment type="caution">
    <text evidence="2">The sequence shown here is derived from an EMBL/GenBank/DDBJ whole genome shotgun (WGS) entry which is preliminary data.</text>
</comment>
<sequence length="325" mass="35996">MKTRRLGKSGFNVSEIGLGCWQLGGDFGPMGDEDASTILANASRLGVTFWDTADVYGSGLSEHRIGTHYGKPDNLIVATKVGRSPTLYPDKYTKAGVRESLEESAKRLCVETIDLAQLHCVPPEVLKDGEIFAWLEELQTDGLIRHFGASVETIEEAQWCLEHEKLASLQIIFNIFRQDAAEKLFDAAAEKDIGIIVRLPLASGLLSGKFTKDSEFSPSDHRNYNKDGKAFSVGETFNGIPFEKGVELADELRGFLPEGMDMTQFALRWILDHKAVSSIIAGVSRPEQIAVNVEAGDLPELPRSVHETLAEFYQSRVREHIRCQI</sequence>
<dbReference type="AlphaFoldDB" id="A0A916VVE5"/>
<reference evidence="2 3" key="1">
    <citation type="journal article" date="2014" name="Int. J. Syst. Evol. Microbiol.">
        <title>Complete genome sequence of Corynebacterium casei LMG S-19264T (=DSM 44701T), isolated from a smear-ripened cheese.</title>
        <authorList>
            <consortium name="US DOE Joint Genome Institute (JGI-PGF)"/>
            <person name="Walter F."/>
            <person name="Albersmeier A."/>
            <person name="Kalinowski J."/>
            <person name="Ruckert C."/>
        </authorList>
    </citation>
    <scope>NUCLEOTIDE SEQUENCE [LARGE SCALE GENOMIC DNA]</scope>
    <source>
        <strain evidence="2 3">CGMCC 1.15896</strain>
    </source>
</reference>
<dbReference type="Proteomes" id="UP000596977">
    <property type="component" value="Unassembled WGS sequence"/>
</dbReference>